<reference evidence="3 4" key="1">
    <citation type="journal article" date="2015" name="Genome Announc.">
        <title>Expanding the biotechnology potential of lactobacilli through comparative genomics of 213 strains and associated genera.</title>
        <authorList>
            <person name="Sun Z."/>
            <person name="Harris H.M."/>
            <person name="McCann A."/>
            <person name="Guo C."/>
            <person name="Argimon S."/>
            <person name="Zhang W."/>
            <person name="Yang X."/>
            <person name="Jeffery I.B."/>
            <person name="Cooney J.C."/>
            <person name="Kagawa T.F."/>
            <person name="Liu W."/>
            <person name="Song Y."/>
            <person name="Salvetti E."/>
            <person name="Wrobel A."/>
            <person name="Rasinkangas P."/>
            <person name="Parkhill J."/>
            <person name="Rea M.C."/>
            <person name="O'Sullivan O."/>
            <person name="Ritari J."/>
            <person name="Douillard F.P."/>
            <person name="Paul Ross R."/>
            <person name="Yang R."/>
            <person name="Briner A.E."/>
            <person name="Felis G.E."/>
            <person name="de Vos W.M."/>
            <person name="Barrangou R."/>
            <person name="Klaenhammer T.R."/>
            <person name="Caufield P.W."/>
            <person name="Cui Y."/>
            <person name="Zhang H."/>
            <person name="O'Toole P.W."/>
        </authorList>
    </citation>
    <scope>NUCLEOTIDE SEQUENCE [LARGE SCALE GENOMIC DNA]</scope>
    <source>
        <strain evidence="3 4">ATCC 27304</strain>
    </source>
</reference>
<dbReference type="PROSITE" id="PS50887">
    <property type="entry name" value="GGDEF"/>
    <property type="match status" value="1"/>
</dbReference>
<organism evidence="3 4">
    <name type="scientific">Liquorilactobacillus mali</name>
    <dbReference type="NCBI Taxonomy" id="1618"/>
    <lineage>
        <taxon>Bacteria</taxon>
        <taxon>Bacillati</taxon>
        <taxon>Bacillota</taxon>
        <taxon>Bacilli</taxon>
        <taxon>Lactobacillales</taxon>
        <taxon>Lactobacillaceae</taxon>
        <taxon>Liquorilactobacillus</taxon>
    </lineage>
</organism>
<evidence type="ECO:0000313" key="3">
    <source>
        <dbReference type="EMBL" id="KRN33121.1"/>
    </source>
</evidence>
<dbReference type="InterPro" id="IPR000160">
    <property type="entry name" value="GGDEF_dom"/>
</dbReference>
<dbReference type="SUPFAM" id="SSF55073">
    <property type="entry name" value="Nucleotide cyclase"/>
    <property type="match status" value="1"/>
</dbReference>
<dbReference type="Pfam" id="PF00990">
    <property type="entry name" value="GGDEF"/>
    <property type="match status" value="1"/>
</dbReference>
<keyword evidence="1" id="KW-0472">Membrane</keyword>
<dbReference type="PANTHER" id="PTHR45138">
    <property type="entry name" value="REGULATORY COMPONENTS OF SENSORY TRANSDUCTION SYSTEM"/>
    <property type="match status" value="1"/>
</dbReference>
<protein>
    <submittedName>
        <fullName evidence="3">Signal transduction diguanylate cyclase</fullName>
    </submittedName>
</protein>
<dbReference type="PATRIC" id="fig|1618.3.peg.863"/>
<dbReference type="Gene3D" id="3.30.70.270">
    <property type="match status" value="1"/>
</dbReference>
<dbReference type="InterPro" id="IPR043128">
    <property type="entry name" value="Rev_trsase/Diguanyl_cyclase"/>
</dbReference>
<feature type="transmembrane region" description="Helical" evidence="1">
    <location>
        <begin position="6"/>
        <end position="25"/>
    </location>
</feature>
<feature type="transmembrane region" description="Helical" evidence="1">
    <location>
        <begin position="111"/>
        <end position="130"/>
    </location>
</feature>
<gene>
    <name evidence="3" type="ORF">IV36_GL000854</name>
</gene>
<dbReference type="InterPro" id="IPR050469">
    <property type="entry name" value="Diguanylate_Cyclase"/>
</dbReference>
<sequence>MLEMFILGLMTPIITICFLFCKYYFFRIYVVSLERKLWANIIFYFFLSTFYFVVGSFNYFYLEIVCFQYVVGITAFFLDGRIRGYIAFALMPPVLTVVELVNGVYSAATIRYIFLIMLGSIAFCELINFLTDIDLFSKYAASLVVISIASPVLIGAQWKNVPQTCEQVYIPILIGSIIIVGFVYGYSAALQRKEVQILELRYEATYDGLTDLQNYDSFSNYVTENDTEKPQVHVVVMLDIDNFKQINDTFGHLEGNNVIKFFAASLKIFFNKNCPKNVEIYRFGGEEFCILFKDQNIGDCFDLMLRFQEELASKTFLTDKRQAVDITFSGGVAEANEFDEIDKAVKAADMALYLAKKTGRAKIVCPDCEI</sequence>
<feature type="transmembrane region" description="Helical" evidence="1">
    <location>
        <begin position="85"/>
        <end position="105"/>
    </location>
</feature>
<accession>A0A0R2FXK2</accession>
<feature type="domain" description="GGDEF" evidence="2">
    <location>
        <begin position="231"/>
        <end position="368"/>
    </location>
</feature>
<feature type="transmembrane region" description="Helical" evidence="1">
    <location>
        <begin position="60"/>
        <end position="78"/>
    </location>
</feature>
<dbReference type="CDD" id="cd01949">
    <property type="entry name" value="GGDEF"/>
    <property type="match status" value="1"/>
</dbReference>
<dbReference type="STRING" id="1618.IV36_GL000854"/>
<name>A0A0R2FXK2_9LACO</name>
<keyword evidence="1" id="KW-0812">Transmembrane</keyword>
<evidence type="ECO:0000259" key="2">
    <source>
        <dbReference type="PROSITE" id="PS50887"/>
    </source>
</evidence>
<dbReference type="RefSeq" id="WP_056990425.1">
    <property type="nucleotide sequence ID" value="NZ_JQAR01000002.1"/>
</dbReference>
<feature type="transmembrane region" description="Helical" evidence="1">
    <location>
        <begin position="37"/>
        <end position="54"/>
    </location>
</feature>
<feature type="transmembrane region" description="Helical" evidence="1">
    <location>
        <begin position="168"/>
        <end position="186"/>
    </location>
</feature>
<dbReference type="EMBL" id="JQAR01000002">
    <property type="protein sequence ID" value="KRN33121.1"/>
    <property type="molecule type" value="Genomic_DNA"/>
</dbReference>
<dbReference type="OrthoDB" id="9759607at2"/>
<comment type="caution">
    <text evidence="3">The sequence shown here is derived from an EMBL/GenBank/DDBJ whole genome shotgun (WGS) entry which is preliminary data.</text>
</comment>
<proteinExistence type="predicted"/>
<dbReference type="PANTHER" id="PTHR45138:SF9">
    <property type="entry name" value="DIGUANYLATE CYCLASE DGCM-RELATED"/>
    <property type="match status" value="1"/>
</dbReference>
<dbReference type="GO" id="GO:0052621">
    <property type="term" value="F:diguanylate cyclase activity"/>
    <property type="evidence" value="ECO:0007669"/>
    <property type="project" value="TreeGrafter"/>
</dbReference>
<dbReference type="NCBIfam" id="TIGR00254">
    <property type="entry name" value="GGDEF"/>
    <property type="match status" value="1"/>
</dbReference>
<dbReference type="SMART" id="SM00267">
    <property type="entry name" value="GGDEF"/>
    <property type="match status" value="1"/>
</dbReference>
<keyword evidence="1" id="KW-1133">Transmembrane helix</keyword>
<dbReference type="AlphaFoldDB" id="A0A0R2FXK2"/>
<dbReference type="Proteomes" id="UP000051727">
    <property type="component" value="Unassembled WGS sequence"/>
</dbReference>
<dbReference type="InterPro" id="IPR029787">
    <property type="entry name" value="Nucleotide_cyclase"/>
</dbReference>
<evidence type="ECO:0000313" key="4">
    <source>
        <dbReference type="Proteomes" id="UP000051727"/>
    </source>
</evidence>
<evidence type="ECO:0000256" key="1">
    <source>
        <dbReference type="SAM" id="Phobius"/>
    </source>
</evidence>
<feature type="transmembrane region" description="Helical" evidence="1">
    <location>
        <begin position="139"/>
        <end position="156"/>
    </location>
</feature>